<evidence type="ECO:0000259" key="3">
    <source>
        <dbReference type="PROSITE" id="PS50110"/>
    </source>
</evidence>
<organism evidence="4">
    <name type="scientific">Caldithrix abyssi</name>
    <dbReference type="NCBI Taxonomy" id="187145"/>
    <lineage>
        <taxon>Bacteria</taxon>
        <taxon>Pseudomonadati</taxon>
        <taxon>Calditrichota</taxon>
        <taxon>Calditrichia</taxon>
        <taxon>Calditrichales</taxon>
        <taxon>Calditrichaceae</taxon>
        <taxon>Caldithrix</taxon>
    </lineage>
</organism>
<dbReference type="PANTHER" id="PTHR44591:SF3">
    <property type="entry name" value="RESPONSE REGULATORY DOMAIN-CONTAINING PROTEIN"/>
    <property type="match status" value="1"/>
</dbReference>
<dbReference type="AlphaFoldDB" id="A0A7V5LIK1"/>
<dbReference type="Pfam" id="PF14332">
    <property type="entry name" value="DUF4388"/>
    <property type="match status" value="1"/>
</dbReference>
<dbReference type="PANTHER" id="PTHR44591">
    <property type="entry name" value="STRESS RESPONSE REGULATOR PROTEIN 1"/>
    <property type="match status" value="1"/>
</dbReference>
<dbReference type="Pfam" id="PF00072">
    <property type="entry name" value="Response_reg"/>
    <property type="match status" value="1"/>
</dbReference>
<keyword evidence="1 2" id="KW-0597">Phosphoprotein</keyword>
<accession>A0A7V5LIK1</accession>
<dbReference type="InterPro" id="IPR050595">
    <property type="entry name" value="Bact_response_regulator"/>
</dbReference>
<evidence type="ECO:0000256" key="2">
    <source>
        <dbReference type="PROSITE-ProRule" id="PRU00169"/>
    </source>
</evidence>
<protein>
    <submittedName>
        <fullName evidence="4">Response regulator</fullName>
    </submittedName>
</protein>
<evidence type="ECO:0000313" key="4">
    <source>
        <dbReference type="EMBL" id="HHE54506.1"/>
    </source>
</evidence>
<feature type="domain" description="Response regulatory" evidence="3">
    <location>
        <begin position="4"/>
        <end position="122"/>
    </location>
</feature>
<dbReference type="SMART" id="SM00448">
    <property type="entry name" value="REC"/>
    <property type="match status" value="1"/>
</dbReference>
<dbReference type="InterPro" id="IPR001789">
    <property type="entry name" value="Sig_transdc_resp-reg_receiver"/>
</dbReference>
<proteinExistence type="predicted"/>
<feature type="modified residue" description="4-aspartylphosphate" evidence="2">
    <location>
        <position position="55"/>
    </location>
</feature>
<dbReference type="SUPFAM" id="SSF52172">
    <property type="entry name" value="CheY-like"/>
    <property type="match status" value="1"/>
</dbReference>
<reference evidence="4" key="1">
    <citation type="journal article" date="2020" name="mSystems">
        <title>Genome- and Community-Level Interaction Insights into Carbon Utilization and Element Cycling Functions of Hydrothermarchaeota in Hydrothermal Sediment.</title>
        <authorList>
            <person name="Zhou Z."/>
            <person name="Liu Y."/>
            <person name="Xu W."/>
            <person name="Pan J."/>
            <person name="Luo Z.H."/>
            <person name="Li M."/>
        </authorList>
    </citation>
    <scope>NUCLEOTIDE SEQUENCE [LARGE SCALE GENOMIC DNA]</scope>
    <source>
        <strain evidence="4">HyVt-76</strain>
    </source>
</reference>
<dbReference type="PROSITE" id="PS50110">
    <property type="entry name" value="RESPONSE_REGULATORY"/>
    <property type="match status" value="1"/>
</dbReference>
<dbReference type="EMBL" id="DRTD01000139">
    <property type="protein sequence ID" value="HHE54506.1"/>
    <property type="molecule type" value="Genomic_DNA"/>
</dbReference>
<sequence>MGAKILIVDDNPNVLRLLKITLTKAGKDYEIIEAENGEQAFTIANKEKPDLIISDVMMPQMDGIELCWMIRENSEIPLVPFIFLTSFDDPEMEIRGFRAGADEYLSKPIDRKLLLRRVEELLARSQNVKKIENTSEKQKGFSGDLRDLSLVEVVQMLNLNKKTGRLKINGKISGTIYLKEGQLWYAKSDNNEGEAAMYELVPLEEGIFQFTSQNVDVERNVHNSTMNVIMEACRIMDEAKHREESEK</sequence>
<dbReference type="Proteomes" id="UP000886111">
    <property type="component" value="Unassembled WGS sequence"/>
</dbReference>
<dbReference type="GO" id="GO:0000160">
    <property type="term" value="P:phosphorelay signal transduction system"/>
    <property type="evidence" value="ECO:0007669"/>
    <property type="project" value="InterPro"/>
</dbReference>
<dbReference type="InterPro" id="IPR025497">
    <property type="entry name" value="PatA-like_N"/>
</dbReference>
<name>A0A7V5LIK1_CALAY</name>
<comment type="caution">
    <text evidence="4">The sequence shown here is derived from an EMBL/GenBank/DDBJ whole genome shotgun (WGS) entry which is preliminary data.</text>
</comment>
<dbReference type="InterPro" id="IPR011006">
    <property type="entry name" value="CheY-like_superfamily"/>
</dbReference>
<evidence type="ECO:0000256" key="1">
    <source>
        <dbReference type="ARBA" id="ARBA00022553"/>
    </source>
</evidence>
<gene>
    <name evidence="4" type="ORF">ENL21_01900</name>
</gene>
<dbReference type="Gene3D" id="3.40.50.2300">
    <property type="match status" value="1"/>
</dbReference>